<evidence type="ECO:0000256" key="1">
    <source>
        <dbReference type="SAM" id="SignalP"/>
    </source>
</evidence>
<protein>
    <recommendedName>
        <fullName evidence="4">Secreted protein</fullName>
    </recommendedName>
</protein>
<accession>A0A9R1WY77</accession>
<evidence type="ECO:0000313" key="3">
    <source>
        <dbReference type="Proteomes" id="UP000235145"/>
    </source>
</evidence>
<evidence type="ECO:0000313" key="2">
    <source>
        <dbReference type="EMBL" id="KAJ0189692.1"/>
    </source>
</evidence>
<reference evidence="2 3" key="1">
    <citation type="journal article" date="2017" name="Nat. Commun.">
        <title>Genome assembly with in vitro proximity ligation data and whole-genome triplication in lettuce.</title>
        <authorList>
            <person name="Reyes-Chin-Wo S."/>
            <person name="Wang Z."/>
            <person name="Yang X."/>
            <person name="Kozik A."/>
            <person name="Arikit S."/>
            <person name="Song C."/>
            <person name="Xia L."/>
            <person name="Froenicke L."/>
            <person name="Lavelle D.O."/>
            <person name="Truco M.J."/>
            <person name="Xia R."/>
            <person name="Zhu S."/>
            <person name="Xu C."/>
            <person name="Xu H."/>
            <person name="Xu X."/>
            <person name="Cox K."/>
            <person name="Korf I."/>
            <person name="Meyers B.C."/>
            <person name="Michelmore R.W."/>
        </authorList>
    </citation>
    <scope>NUCLEOTIDE SEQUENCE [LARGE SCALE GENOMIC DNA]</scope>
    <source>
        <strain evidence="3">cv. Salinas</strain>
        <tissue evidence="2">Seedlings</tissue>
    </source>
</reference>
<keyword evidence="3" id="KW-1185">Reference proteome</keyword>
<proteinExistence type="predicted"/>
<feature type="signal peptide" evidence="1">
    <location>
        <begin position="1"/>
        <end position="23"/>
    </location>
</feature>
<gene>
    <name evidence="2" type="ORF">LSAT_V11C800415400</name>
</gene>
<name>A0A9R1WY77_LACSA</name>
<keyword evidence="1" id="KW-0732">Signal</keyword>
<organism evidence="2 3">
    <name type="scientific">Lactuca sativa</name>
    <name type="common">Garden lettuce</name>
    <dbReference type="NCBI Taxonomy" id="4236"/>
    <lineage>
        <taxon>Eukaryota</taxon>
        <taxon>Viridiplantae</taxon>
        <taxon>Streptophyta</taxon>
        <taxon>Embryophyta</taxon>
        <taxon>Tracheophyta</taxon>
        <taxon>Spermatophyta</taxon>
        <taxon>Magnoliopsida</taxon>
        <taxon>eudicotyledons</taxon>
        <taxon>Gunneridae</taxon>
        <taxon>Pentapetalae</taxon>
        <taxon>asterids</taxon>
        <taxon>campanulids</taxon>
        <taxon>Asterales</taxon>
        <taxon>Asteraceae</taxon>
        <taxon>Cichorioideae</taxon>
        <taxon>Cichorieae</taxon>
        <taxon>Lactucinae</taxon>
        <taxon>Lactuca</taxon>
    </lineage>
</organism>
<dbReference type="AlphaFoldDB" id="A0A9R1WY77"/>
<sequence>MGFVIRALLLIGMVACITSVAHAIAGQATYYTVYTRKFLRLISFKTECYPSIFHNMTSFRSCFKSKLLMLLIFRKHVRYVLFTELSLYYYVWHSFCVFWSRRPRYHDCSGKLNRATFGCPANGFDLSLEAFSIGYC</sequence>
<comment type="caution">
    <text evidence="2">The sequence shown here is derived from an EMBL/GenBank/DDBJ whole genome shotgun (WGS) entry which is preliminary data.</text>
</comment>
<evidence type="ECO:0008006" key="4">
    <source>
        <dbReference type="Google" id="ProtNLM"/>
    </source>
</evidence>
<dbReference type="Proteomes" id="UP000235145">
    <property type="component" value="Unassembled WGS sequence"/>
</dbReference>
<dbReference type="EMBL" id="NBSK02000008">
    <property type="protein sequence ID" value="KAJ0189692.1"/>
    <property type="molecule type" value="Genomic_DNA"/>
</dbReference>
<feature type="chain" id="PRO_5040420374" description="Secreted protein" evidence="1">
    <location>
        <begin position="24"/>
        <end position="136"/>
    </location>
</feature>